<sequence>MRCAYRPRRFSCVNRRSQFSSQVAVMGHQNVWYSHPRKYGPGSRQCRVCANRHGLIRKYGLHMCRQCFRENAAEIGFLKVGILKHVSRYII</sequence>
<proteinExistence type="inferred from homology"/>
<dbReference type="GO" id="GO:0022627">
    <property type="term" value="C:cytosolic small ribosomal subunit"/>
    <property type="evidence" value="ECO:0007669"/>
    <property type="project" value="TreeGrafter"/>
</dbReference>
<dbReference type="GO" id="GO:0003735">
    <property type="term" value="F:structural constituent of ribosome"/>
    <property type="evidence" value="ECO:0007669"/>
    <property type="project" value="InterPro"/>
</dbReference>
<dbReference type="AlphaFoldDB" id="A0AA35XMB5"/>
<keyword evidence="9" id="KW-0687">Ribonucleoprotein</keyword>
<dbReference type="PROSITE" id="PS00527">
    <property type="entry name" value="RIBOSOMAL_S14"/>
    <property type="match status" value="1"/>
</dbReference>
<evidence type="ECO:0000313" key="13">
    <source>
        <dbReference type="Proteomes" id="UP001174909"/>
    </source>
</evidence>
<dbReference type="InterPro" id="IPR043140">
    <property type="entry name" value="Ribosomal_uS14_sf"/>
</dbReference>
<accession>A0AA35XMB5</accession>
<evidence type="ECO:0000256" key="3">
    <source>
        <dbReference type="ARBA" id="ARBA00011542"/>
    </source>
</evidence>
<keyword evidence="5" id="KW-0699">rRNA-binding</keyword>
<protein>
    <recommendedName>
        <fullName evidence="10">Small ribosomal subunit protein uS14</fullName>
    </recommendedName>
    <alternativeName>
        <fullName evidence="11">40S ribosomal protein S29</fullName>
    </alternativeName>
</protein>
<evidence type="ECO:0000256" key="8">
    <source>
        <dbReference type="ARBA" id="ARBA00022980"/>
    </source>
</evidence>
<name>A0AA35XMB5_GEOBA</name>
<reference evidence="12" key="1">
    <citation type="submission" date="2023-03" db="EMBL/GenBank/DDBJ databases">
        <authorList>
            <person name="Steffen K."/>
            <person name="Cardenas P."/>
        </authorList>
    </citation>
    <scope>NUCLEOTIDE SEQUENCE</scope>
</reference>
<comment type="similarity">
    <text evidence="2">Belongs to the universal ribosomal protein uS14 family.</text>
</comment>
<dbReference type="FunFam" id="4.10.830.10:FF:000002">
    <property type="entry name" value="40S ribosomal protein S29"/>
    <property type="match status" value="1"/>
</dbReference>
<dbReference type="EMBL" id="CASHTH010004528">
    <property type="protein sequence ID" value="CAI8058541.1"/>
    <property type="molecule type" value="Genomic_DNA"/>
</dbReference>
<keyword evidence="8 12" id="KW-0689">Ribosomal protein</keyword>
<evidence type="ECO:0000256" key="9">
    <source>
        <dbReference type="ARBA" id="ARBA00023274"/>
    </source>
</evidence>
<dbReference type="HAMAP" id="MF_01364_A">
    <property type="entry name" value="Ribosomal_uS14_2_A"/>
    <property type="match status" value="1"/>
</dbReference>
<dbReference type="InterPro" id="IPR001209">
    <property type="entry name" value="Ribosomal_uS14"/>
</dbReference>
<dbReference type="InterPro" id="IPR018271">
    <property type="entry name" value="Ribosomal_uS14_CS"/>
</dbReference>
<dbReference type="Proteomes" id="UP001174909">
    <property type="component" value="Unassembled WGS sequence"/>
</dbReference>
<gene>
    <name evidence="12" type="ORF">GBAR_LOCUS31830</name>
</gene>
<dbReference type="InterPro" id="IPR039744">
    <property type="entry name" value="RIbosomal_uS14_euk_arc"/>
</dbReference>
<evidence type="ECO:0000256" key="1">
    <source>
        <dbReference type="ARBA" id="ARBA00001947"/>
    </source>
</evidence>
<dbReference type="GO" id="GO:0019843">
    <property type="term" value="F:rRNA binding"/>
    <property type="evidence" value="ECO:0007669"/>
    <property type="project" value="UniProtKB-KW"/>
</dbReference>
<dbReference type="InterPro" id="IPR023676">
    <property type="entry name" value="Ribosomal_uS14_arc"/>
</dbReference>
<evidence type="ECO:0000256" key="2">
    <source>
        <dbReference type="ARBA" id="ARBA00009083"/>
    </source>
</evidence>
<dbReference type="Gene3D" id="4.10.830.10">
    <property type="entry name" value="30s Ribosomal Protein S14, Chain N"/>
    <property type="match status" value="1"/>
</dbReference>
<dbReference type="PANTHER" id="PTHR12010">
    <property type="entry name" value="40S RIBOSOMAL PROTEIN S29"/>
    <property type="match status" value="1"/>
</dbReference>
<dbReference type="GO" id="GO:0002181">
    <property type="term" value="P:cytoplasmic translation"/>
    <property type="evidence" value="ECO:0007669"/>
    <property type="project" value="TreeGrafter"/>
</dbReference>
<dbReference type="Pfam" id="PF00253">
    <property type="entry name" value="Ribosomal_S14"/>
    <property type="match status" value="1"/>
</dbReference>
<keyword evidence="6" id="KW-0862">Zinc</keyword>
<evidence type="ECO:0000256" key="11">
    <source>
        <dbReference type="ARBA" id="ARBA00035455"/>
    </source>
</evidence>
<dbReference type="GO" id="GO:0008270">
    <property type="term" value="F:zinc ion binding"/>
    <property type="evidence" value="ECO:0007669"/>
    <property type="project" value="InterPro"/>
</dbReference>
<evidence type="ECO:0000256" key="6">
    <source>
        <dbReference type="ARBA" id="ARBA00022833"/>
    </source>
</evidence>
<keyword evidence="7" id="KW-0694">RNA-binding</keyword>
<keyword evidence="4" id="KW-0479">Metal-binding</keyword>
<comment type="cofactor">
    <cofactor evidence="1">
        <name>Zn(2+)</name>
        <dbReference type="ChEBI" id="CHEBI:29105"/>
    </cofactor>
</comment>
<evidence type="ECO:0000313" key="12">
    <source>
        <dbReference type="EMBL" id="CAI8058541.1"/>
    </source>
</evidence>
<comment type="subunit">
    <text evidence="3">Component of the 40S small ribosomal subunit.</text>
</comment>
<dbReference type="NCBIfam" id="NF004424">
    <property type="entry name" value="PRK05766.1"/>
    <property type="match status" value="1"/>
</dbReference>
<keyword evidence="13" id="KW-1185">Reference proteome</keyword>
<comment type="caution">
    <text evidence="12">The sequence shown here is derived from an EMBL/GenBank/DDBJ whole genome shotgun (WGS) entry which is preliminary data.</text>
</comment>
<organism evidence="12 13">
    <name type="scientific">Geodia barretti</name>
    <name type="common">Barrett's horny sponge</name>
    <dbReference type="NCBI Taxonomy" id="519541"/>
    <lineage>
        <taxon>Eukaryota</taxon>
        <taxon>Metazoa</taxon>
        <taxon>Porifera</taxon>
        <taxon>Demospongiae</taxon>
        <taxon>Heteroscleromorpha</taxon>
        <taxon>Tetractinellida</taxon>
        <taxon>Astrophorina</taxon>
        <taxon>Geodiidae</taxon>
        <taxon>Geodia</taxon>
    </lineage>
</organism>
<evidence type="ECO:0000256" key="5">
    <source>
        <dbReference type="ARBA" id="ARBA00022730"/>
    </source>
</evidence>
<dbReference type="PANTHER" id="PTHR12010:SF2">
    <property type="entry name" value="40S RIBOSOMAL PROTEIN S29"/>
    <property type="match status" value="1"/>
</dbReference>
<evidence type="ECO:0000256" key="4">
    <source>
        <dbReference type="ARBA" id="ARBA00022723"/>
    </source>
</evidence>
<evidence type="ECO:0000256" key="10">
    <source>
        <dbReference type="ARBA" id="ARBA00035167"/>
    </source>
</evidence>
<evidence type="ECO:0000256" key="7">
    <source>
        <dbReference type="ARBA" id="ARBA00022884"/>
    </source>
</evidence>